<keyword evidence="2" id="KW-1185">Reference proteome</keyword>
<protein>
    <submittedName>
        <fullName evidence="1">Uncharacterized protein</fullName>
    </submittedName>
</protein>
<evidence type="ECO:0000313" key="1">
    <source>
        <dbReference type="EMBL" id="EXC24172.1"/>
    </source>
</evidence>
<gene>
    <name evidence="1" type="ORF">L484_015191</name>
</gene>
<dbReference type="Proteomes" id="UP000030645">
    <property type="component" value="Unassembled WGS sequence"/>
</dbReference>
<proteinExistence type="predicted"/>
<reference evidence="2" key="1">
    <citation type="submission" date="2013-01" db="EMBL/GenBank/DDBJ databases">
        <title>Draft Genome Sequence of a Mulberry Tree, Morus notabilis C.K. Schneid.</title>
        <authorList>
            <person name="He N."/>
            <person name="Zhao S."/>
        </authorList>
    </citation>
    <scope>NUCLEOTIDE SEQUENCE</scope>
</reference>
<evidence type="ECO:0000313" key="2">
    <source>
        <dbReference type="Proteomes" id="UP000030645"/>
    </source>
</evidence>
<organism evidence="1 2">
    <name type="scientific">Morus notabilis</name>
    <dbReference type="NCBI Taxonomy" id="981085"/>
    <lineage>
        <taxon>Eukaryota</taxon>
        <taxon>Viridiplantae</taxon>
        <taxon>Streptophyta</taxon>
        <taxon>Embryophyta</taxon>
        <taxon>Tracheophyta</taxon>
        <taxon>Spermatophyta</taxon>
        <taxon>Magnoliopsida</taxon>
        <taxon>eudicotyledons</taxon>
        <taxon>Gunneridae</taxon>
        <taxon>Pentapetalae</taxon>
        <taxon>rosids</taxon>
        <taxon>fabids</taxon>
        <taxon>Rosales</taxon>
        <taxon>Moraceae</taxon>
        <taxon>Moreae</taxon>
        <taxon>Morus</taxon>
    </lineage>
</organism>
<sequence>MVGAIAALFAYYLQFIVIGFNRDSLANRAPPIEARGPPNTVVIGAPNIKTAAIGAPTIRTATIGAASVGMAVVGDPPIRMAVVEAPPVVIA</sequence>
<dbReference type="EMBL" id="KE346013">
    <property type="protein sequence ID" value="EXC24172.1"/>
    <property type="molecule type" value="Genomic_DNA"/>
</dbReference>
<accession>W9SB53</accession>
<name>W9SB53_9ROSA</name>
<dbReference type="AlphaFoldDB" id="W9SB53"/>